<dbReference type="AlphaFoldDB" id="I7LVT0"/>
<keyword evidence="3" id="KW-1185">Reference proteome</keyword>
<evidence type="ECO:0000313" key="2">
    <source>
        <dbReference type="EMBL" id="EAR99661.1"/>
    </source>
</evidence>
<dbReference type="InParanoid" id="I7LVT0"/>
<dbReference type="EMBL" id="GG662637">
    <property type="protein sequence ID" value="EAR99661.1"/>
    <property type="molecule type" value="Genomic_DNA"/>
</dbReference>
<evidence type="ECO:0000256" key="1">
    <source>
        <dbReference type="SAM" id="Coils"/>
    </source>
</evidence>
<feature type="coiled-coil region" evidence="1">
    <location>
        <begin position="250"/>
        <end position="277"/>
    </location>
</feature>
<name>I7LVT0_TETTS</name>
<dbReference type="RefSeq" id="XP_001019906.1">
    <property type="nucleotide sequence ID" value="XM_001019906.1"/>
</dbReference>
<dbReference type="Proteomes" id="UP000009168">
    <property type="component" value="Unassembled WGS sequence"/>
</dbReference>
<sequence>MNADTLQSSISNSYIDQKANISTKKARFKVPHLPLSSRNDSKREEIQLIKKLYYNPFNELICYKEFKQHEKNLKQIQQQIVINEKQNIFTKRTNSANEILPKSLIFQNYLEEISPQENCQNIQQIVFTERMNRQSSLQGNQALNNEKSYKQYLESRKSSLLIEDFKQLYDQKQESQNNFVIPPTQPVNNGEIFQKMANQNKQIEIKRNQVNYAIDNFIGNKQFQKNDLQNTQKTQKQQRVQKPKALSLTEDLCRKQEQKQEEEIEQIKKRATQETLAYKEIKQINKLLKKQRCQTTRFLNRTKKKKEQIELDLKQDVEVELDTKTNQEKQIIKYIIREQLNPQRPQEEIQKMFEETLRSNQIKNFLDKLKIEKASFVANKIISKIKTFSGNNILRNKYFSDLEKDPKSLAKPLSVLVDYDNSANADLKLKNQTKMLSLKDDLKIDFFKQIDTQNIKRKKIENIYDFRSKALTMTMSKQITTPENKTPSQQKNSIFQEDGNLNFHKIRSIQFQQDSPLANSEEQVQDDHQKAVLNEQIQSILNKKQDQYLNDQTPVKKIMVKTNTKRKSLLNGGIEYEYINELGFKIRVQQPPKKKEYKEVEIQKFQKKEDIFFKKFVDKANKIANEVEVRNRISDNTHKKQMKSYHK</sequence>
<dbReference type="KEGG" id="tet:TTHERM_00589980"/>
<keyword evidence="1" id="KW-0175">Coiled coil</keyword>
<proteinExistence type="predicted"/>
<organism evidence="2 3">
    <name type="scientific">Tetrahymena thermophila (strain SB210)</name>
    <dbReference type="NCBI Taxonomy" id="312017"/>
    <lineage>
        <taxon>Eukaryota</taxon>
        <taxon>Sar</taxon>
        <taxon>Alveolata</taxon>
        <taxon>Ciliophora</taxon>
        <taxon>Intramacronucleata</taxon>
        <taxon>Oligohymenophorea</taxon>
        <taxon>Hymenostomatida</taxon>
        <taxon>Tetrahymenina</taxon>
        <taxon>Tetrahymenidae</taxon>
        <taxon>Tetrahymena</taxon>
    </lineage>
</organism>
<accession>I7LVT0</accession>
<dbReference type="HOGENOM" id="CLU_423644_0_0_1"/>
<evidence type="ECO:0000313" key="3">
    <source>
        <dbReference type="Proteomes" id="UP000009168"/>
    </source>
</evidence>
<dbReference type="GeneID" id="7831808"/>
<protein>
    <submittedName>
        <fullName evidence="2">Uncharacterized protein</fullName>
    </submittedName>
</protein>
<reference evidence="3" key="1">
    <citation type="journal article" date="2006" name="PLoS Biol.">
        <title>Macronuclear genome sequence of the ciliate Tetrahymena thermophila, a model eukaryote.</title>
        <authorList>
            <person name="Eisen J.A."/>
            <person name="Coyne R.S."/>
            <person name="Wu M."/>
            <person name="Wu D."/>
            <person name="Thiagarajan M."/>
            <person name="Wortman J.R."/>
            <person name="Badger J.H."/>
            <person name="Ren Q."/>
            <person name="Amedeo P."/>
            <person name="Jones K.M."/>
            <person name="Tallon L.J."/>
            <person name="Delcher A.L."/>
            <person name="Salzberg S.L."/>
            <person name="Silva J.C."/>
            <person name="Haas B.J."/>
            <person name="Majoros W.H."/>
            <person name="Farzad M."/>
            <person name="Carlton J.M."/>
            <person name="Smith R.K. Jr."/>
            <person name="Garg J."/>
            <person name="Pearlman R.E."/>
            <person name="Karrer K.M."/>
            <person name="Sun L."/>
            <person name="Manning G."/>
            <person name="Elde N.C."/>
            <person name="Turkewitz A.P."/>
            <person name="Asai D.J."/>
            <person name="Wilkes D.E."/>
            <person name="Wang Y."/>
            <person name="Cai H."/>
            <person name="Collins K."/>
            <person name="Stewart B.A."/>
            <person name="Lee S.R."/>
            <person name="Wilamowska K."/>
            <person name="Weinberg Z."/>
            <person name="Ruzzo W.L."/>
            <person name="Wloga D."/>
            <person name="Gaertig J."/>
            <person name="Frankel J."/>
            <person name="Tsao C.-C."/>
            <person name="Gorovsky M.A."/>
            <person name="Keeling P.J."/>
            <person name="Waller R.F."/>
            <person name="Patron N.J."/>
            <person name="Cherry J.M."/>
            <person name="Stover N.A."/>
            <person name="Krieger C.J."/>
            <person name="del Toro C."/>
            <person name="Ryder H.F."/>
            <person name="Williamson S.C."/>
            <person name="Barbeau R.A."/>
            <person name="Hamilton E.P."/>
            <person name="Orias E."/>
        </authorList>
    </citation>
    <scope>NUCLEOTIDE SEQUENCE [LARGE SCALE GENOMIC DNA]</scope>
    <source>
        <strain evidence="3">SB210</strain>
    </source>
</reference>
<gene>
    <name evidence="2" type="ORF">TTHERM_00589980</name>
</gene>